<accession>A0A553NZQ6</accession>
<proteinExistence type="predicted"/>
<evidence type="ECO:0000313" key="4">
    <source>
        <dbReference type="Proteomes" id="UP000318571"/>
    </source>
</evidence>
<dbReference type="Pfam" id="PF00651">
    <property type="entry name" value="BTB"/>
    <property type="match status" value="1"/>
</dbReference>
<feature type="compositionally biased region" description="Acidic residues" evidence="1">
    <location>
        <begin position="439"/>
        <end position="448"/>
    </location>
</feature>
<dbReference type="PROSITE" id="PS50097">
    <property type="entry name" value="BTB"/>
    <property type="match status" value="1"/>
</dbReference>
<dbReference type="PANTHER" id="PTHR23312:SF8">
    <property type="entry name" value="ARMADILLO REPEAT-CONTAINING PROTEIN 5"/>
    <property type="match status" value="1"/>
</dbReference>
<feature type="compositionally biased region" description="Basic and acidic residues" evidence="1">
    <location>
        <begin position="607"/>
        <end position="616"/>
    </location>
</feature>
<evidence type="ECO:0000256" key="1">
    <source>
        <dbReference type="SAM" id="MobiDB-lite"/>
    </source>
</evidence>
<dbReference type="InterPro" id="IPR011989">
    <property type="entry name" value="ARM-like"/>
</dbReference>
<dbReference type="SUPFAM" id="SSF48371">
    <property type="entry name" value="ARM repeat"/>
    <property type="match status" value="1"/>
</dbReference>
<dbReference type="Proteomes" id="UP000318571">
    <property type="component" value="Chromosome 9"/>
</dbReference>
<feature type="region of interest" description="Disordered" evidence="1">
    <location>
        <begin position="510"/>
        <end position="634"/>
    </location>
</feature>
<reference evidence="3 4" key="1">
    <citation type="journal article" date="2018" name="Nat. Ecol. Evol.">
        <title>Genomic signatures of mitonuclear coevolution across populations of Tigriopus californicus.</title>
        <authorList>
            <person name="Barreto F.S."/>
            <person name="Watson E.T."/>
            <person name="Lima T.G."/>
            <person name="Willett C.S."/>
            <person name="Edmands S."/>
            <person name="Li W."/>
            <person name="Burton R.S."/>
        </authorList>
    </citation>
    <scope>NUCLEOTIDE SEQUENCE [LARGE SCALE GENOMIC DNA]</scope>
    <source>
        <strain evidence="3 4">San Diego</strain>
    </source>
</reference>
<dbReference type="STRING" id="6832.A0A553NZQ6"/>
<dbReference type="AlphaFoldDB" id="A0A553NZQ6"/>
<keyword evidence="4" id="KW-1185">Reference proteome</keyword>
<evidence type="ECO:0000313" key="3">
    <source>
        <dbReference type="EMBL" id="TRY70852.1"/>
    </source>
</evidence>
<feature type="region of interest" description="Disordered" evidence="1">
    <location>
        <begin position="428"/>
        <end position="448"/>
    </location>
</feature>
<dbReference type="OMA" id="NCCTEGG"/>
<evidence type="ECO:0000259" key="2">
    <source>
        <dbReference type="PROSITE" id="PS50097"/>
    </source>
</evidence>
<dbReference type="InterPro" id="IPR000210">
    <property type="entry name" value="BTB/POZ_dom"/>
</dbReference>
<dbReference type="SUPFAM" id="SSF54695">
    <property type="entry name" value="POZ domain"/>
    <property type="match status" value="1"/>
</dbReference>
<dbReference type="Gene3D" id="3.30.710.10">
    <property type="entry name" value="Potassium Channel Kv1.1, Chain A"/>
    <property type="match status" value="1"/>
</dbReference>
<dbReference type="InterPro" id="IPR016024">
    <property type="entry name" value="ARM-type_fold"/>
</dbReference>
<dbReference type="SMART" id="SM00225">
    <property type="entry name" value="BTB"/>
    <property type="match status" value="1"/>
</dbReference>
<feature type="compositionally biased region" description="Pro residues" evidence="1">
    <location>
        <begin position="624"/>
        <end position="634"/>
    </location>
</feature>
<protein>
    <recommendedName>
        <fullName evidence="2">BTB domain-containing protein</fullName>
    </recommendedName>
</protein>
<dbReference type="Pfam" id="PF24768">
    <property type="entry name" value="ARM_ARMC5"/>
    <property type="match status" value="1"/>
</dbReference>
<dbReference type="Gene3D" id="1.25.10.10">
    <property type="entry name" value="Leucine-rich Repeat Variant"/>
    <property type="match status" value="1"/>
</dbReference>
<organism evidence="3 4">
    <name type="scientific">Tigriopus californicus</name>
    <name type="common">Marine copepod</name>
    <dbReference type="NCBI Taxonomy" id="6832"/>
    <lineage>
        <taxon>Eukaryota</taxon>
        <taxon>Metazoa</taxon>
        <taxon>Ecdysozoa</taxon>
        <taxon>Arthropoda</taxon>
        <taxon>Crustacea</taxon>
        <taxon>Multicrustacea</taxon>
        <taxon>Hexanauplia</taxon>
        <taxon>Copepoda</taxon>
        <taxon>Harpacticoida</taxon>
        <taxon>Harpacticidae</taxon>
        <taxon>Tigriopus</taxon>
    </lineage>
</organism>
<dbReference type="GO" id="GO:0009653">
    <property type="term" value="P:anatomical structure morphogenesis"/>
    <property type="evidence" value="ECO:0007669"/>
    <property type="project" value="TreeGrafter"/>
</dbReference>
<dbReference type="InterPro" id="IPR055445">
    <property type="entry name" value="ARM_ARMC5"/>
</dbReference>
<dbReference type="InterPro" id="IPR011333">
    <property type="entry name" value="SKP1/BTB/POZ_sf"/>
</dbReference>
<feature type="region of interest" description="Disordered" evidence="1">
    <location>
        <begin position="651"/>
        <end position="672"/>
    </location>
</feature>
<dbReference type="PANTHER" id="PTHR23312">
    <property type="entry name" value="ARMC5 ARMADILLO REPEAT-CONTAINING -RELATED"/>
    <property type="match status" value="1"/>
</dbReference>
<gene>
    <name evidence="3" type="ORF">TCAL_10066</name>
</gene>
<dbReference type="GO" id="GO:0005829">
    <property type="term" value="C:cytosol"/>
    <property type="evidence" value="ECO:0007669"/>
    <property type="project" value="TreeGrafter"/>
</dbReference>
<feature type="domain" description="BTB" evidence="2">
    <location>
        <begin position="899"/>
        <end position="959"/>
    </location>
</feature>
<sequence>MSDPHVVFDTTRRKEIPYLLSTLDAGQPSMVIYKSLSCLRSYFFSSSSACIHPKLDQVVSQGTLLKALLKLLEKPNAKIVDVTLSILGNLFLVESVRKQLYDESLRGISLIVTVLENITVESIICRVCRVIANLAQNSWLCHQFNDKQIFTMLVKATNESQFAPKTNQVIVRAVRILGSTSREKKNAIESLAIGMVANHLQTPDEDLLKAVTKCLAHYTHGCTLEVARQVGGDGYERYKILVELMDHPNRSIWEAAMAITVNLAYVAVLRPTLGNMGAIAALVKKLENRCELGLSPKEIAHCVTALCLFCRESVNRMKIRECNGLRLIVAILNDFALYKLFDRIVNSLLQFSFDSASLNTLQNEGLVQTLVSYIWAYTEKYGIFHRCSTEKGLMNRYCPNEDDPDLPHGFDPCGLPEMVDAEDVLDANDIPEDIGPPEPDGEDSNMEPVDLNDEEIAAMNLQDQGQGPSPPPENINVKEPIVFRVNSPSYQAVQDEYSEIMRRQEAMANSSWVRGPSHEAPSGPASPDRSPYPWMGSPEHSPGYSLEGSPPQINEDQDEDIQSIYSPVERFSDDEEDLQPCSSQTAAARDASIKRSRPIQSPPTEPLLKKPRESLSERASCATPPIPSSCATPPPNNVSFNNFSPGVSPLNQAKSLPTFAPMPHPPRDSPVRSDIQEEKRENSLIGWVLHILSLLSQPAHIHEHMLNIATTQVLVRYLIKCPNPLPRAGRILIRLSKNIYSTMSFINQRHMSWLTRTIEDRPTVIEKNQGCKSCENLELLRDILVQNISVFAESGYCEGQMCLSLMRGTKQEKQNVAISAAILIRRRKLLRNVLITHDGLEVLLDVCESIRNDPALFSDAVLSCSNLGAHVGVVAMDLLLDPKEDTNCFHDNEHNDHPKDLTLSLDDGSEIQIHRETIANASPVFGAMFTGGFMESGQSKIKIPFLTHPCLTIVLHHLYGCVWCDAFKGLQVSVLMELVSVSDQFLLPDLNQTICHEITTRCLNVKQVVEIYQTSLQREYLVHGSKESLSKCAVNYLIVGEMSHFKRVQLWEELMKSKAKSDFVDDVGKTIRSKLLELH</sequence>
<name>A0A553NZQ6_TIGCA</name>
<comment type="caution">
    <text evidence="3">The sequence shown here is derived from an EMBL/GenBank/DDBJ whole genome shotgun (WGS) entry which is preliminary data.</text>
</comment>
<dbReference type="EMBL" id="VCGU01000009">
    <property type="protein sequence ID" value="TRY70852.1"/>
    <property type="molecule type" value="Genomic_DNA"/>
</dbReference>